<feature type="region of interest" description="Disordered" evidence="1">
    <location>
        <begin position="1"/>
        <end position="25"/>
    </location>
</feature>
<protein>
    <submittedName>
        <fullName evidence="2">Uncharacterized protein</fullName>
    </submittedName>
</protein>
<reference evidence="2" key="1">
    <citation type="submission" date="2004-01" db="EMBL/GenBank/DDBJ databases">
        <title>Characterization of the insertion sites of marY1, the gypsy-type retrotransposon from the ectomycorrhizal basidiomycete Tricholoma matsutake strain Y1, in the genome the fungus based on the inter-retrotransposon amplified polymorphism analysis.</title>
        <authorList>
            <person name="Murata H."/>
        </authorList>
    </citation>
    <scope>NUCLEOTIDE SEQUENCE</scope>
</reference>
<feature type="non-terminal residue" evidence="2">
    <location>
        <position position="1"/>
    </location>
</feature>
<dbReference type="EMBL" id="AB159790">
    <property type="protein sequence ID" value="BAD30100.1"/>
    <property type="molecule type" value="Genomic_DNA"/>
</dbReference>
<dbReference type="AlphaFoldDB" id="Q6BDM5"/>
<evidence type="ECO:0000256" key="1">
    <source>
        <dbReference type="SAM" id="MobiDB-lite"/>
    </source>
</evidence>
<name>Q6BDM5_TRIMT</name>
<organism evidence="2">
    <name type="scientific">Tricholoma matsutake</name>
    <name type="common">Matsutake mushroom</name>
    <name type="synonym">Tricholoma nauseosum</name>
    <dbReference type="NCBI Taxonomy" id="40145"/>
    <lineage>
        <taxon>Eukaryota</taxon>
        <taxon>Fungi</taxon>
        <taxon>Dikarya</taxon>
        <taxon>Basidiomycota</taxon>
        <taxon>Agaricomycotina</taxon>
        <taxon>Agaricomycetes</taxon>
        <taxon>Agaricomycetidae</taxon>
        <taxon>Agaricales</taxon>
        <taxon>Tricholomatineae</taxon>
        <taxon>Tricholomataceae</taxon>
        <taxon>Tricholoma</taxon>
    </lineage>
</organism>
<accession>Q6BDM5</accession>
<feature type="compositionally biased region" description="Polar residues" evidence="1">
    <location>
        <begin position="1"/>
        <end position="17"/>
    </location>
</feature>
<evidence type="ECO:0000313" key="2">
    <source>
        <dbReference type="EMBL" id="BAD30100.1"/>
    </source>
</evidence>
<sequence>YGTNIKNRKNTQGTSLVPLQGQPKPLAKGNPKLKLCYIIQGLGAHLAKGNPK</sequence>
<feature type="non-terminal residue" evidence="2">
    <location>
        <position position="52"/>
    </location>
</feature>
<proteinExistence type="predicted"/>